<organism evidence="2 3">
    <name type="scientific">Nitrospira moscoviensis</name>
    <dbReference type="NCBI Taxonomy" id="42253"/>
    <lineage>
        <taxon>Bacteria</taxon>
        <taxon>Pseudomonadati</taxon>
        <taxon>Nitrospirota</taxon>
        <taxon>Nitrospiria</taxon>
        <taxon>Nitrospirales</taxon>
        <taxon>Nitrospiraceae</taxon>
        <taxon>Nitrospira</taxon>
    </lineage>
</organism>
<dbReference type="PANTHER" id="PTHR43464">
    <property type="entry name" value="METHYLTRANSFERASE"/>
    <property type="match status" value="1"/>
</dbReference>
<reference evidence="2 3" key="1">
    <citation type="journal article" date="2015" name="Proc. Natl. Acad. Sci. U.S.A.">
        <title>Expanded metabolic versatility of ubiquitous nitrite-oxidizing bacteria from the genus Nitrospira.</title>
        <authorList>
            <person name="Koch H."/>
            <person name="Lucker S."/>
            <person name="Albertsen M."/>
            <person name="Kitzinger K."/>
            <person name="Herbold C."/>
            <person name="Spieck E."/>
            <person name="Nielsen P.H."/>
            <person name="Wagner M."/>
            <person name="Daims H."/>
        </authorList>
    </citation>
    <scope>NUCLEOTIDE SEQUENCE [LARGE SCALE GENOMIC DNA]</scope>
    <source>
        <strain evidence="2 3">NSP M-1</strain>
    </source>
</reference>
<keyword evidence="2" id="KW-0489">Methyltransferase</keyword>
<dbReference type="SUPFAM" id="SSF53335">
    <property type="entry name" value="S-adenosyl-L-methionine-dependent methyltransferases"/>
    <property type="match status" value="1"/>
</dbReference>
<dbReference type="Gene3D" id="3.40.50.150">
    <property type="entry name" value="Vaccinia Virus protein VP39"/>
    <property type="match status" value="1"/>
</dbReference>
<dbReference type="Pfam" id="PF08241">
    <property type="entry name" value="Methyltransf_11"/>
    <property type="match status" value="1"/>
</dbReference>
<dbReference type="KEGG" id="nmv:NITMOv2_3391"/>
<dbReference type="EMBL" id="CP011801">
    <property type="protein sequence ID" value="ALA59783.1"/>
    <property type="molecule type" value="Genomic_DNA"/>
</dbReference>
<keyword evidence="2" id="KW-0808">Transferase</keyword>
<dbReference type="CDD" id="cd02440">
    <property type="entry name" value="AdoMet_MTases"/>
    <property type="match status" value="1"/>
</dbReference>
<dbReference type="RefSeq" id="WP_053380738.1">
    <property type="nucleotide sequence ID" value="NZ_CP011801.1"/>
</dbReference>
<dbReference type="STRING" id="42253.NITMOv2_3391"/>
<dbReference type="AlphaFoldDB" id="A0A0K2GFP3"/>
<evidence type="ECO:0000313" key="2">
    <source>
        <dbReference type="EMBL" id="ALA59783.1"/>
    </source>
</evidence>
<dbReference type="GO" id="GO:0032259">
    <property type="term" value="P:methylation"/>
    <property type="evidence" value="ECO:0007669"/>
    <property type="project" value="UniProtKB-KW"/>
</dbReference>
<dbReference type="PATRIC" id="fig|42253.5.peg.3345"/>
<dbReference type="GO" id="GO:0008757">
    <property type="term" value="F:S-adenosylmethionine-dependent methyltransferase activity"/>
    <property type="evidence" value="ECO:0007669"/>
    <property type="project" value="InterPro"/>
</dbReference>
<name>A0A0K2GFP3_NITMO</name>
<evidence type="ECO:0000313" key="3">
    <source>
        <dbReference type="Proteomes" id="UP000069205"/>
    </source>
</evidence>
<gene>
    <name evidence="2" type="ORF">NITMOv2_3391</name>
</gene>
<dbReference type="InterPro" id="IPR013216">
    <property type="entry name" value="Methyltransf_11"/>
</dbReference>
<keyword evidence="3" id="KW-1185">Reference proteome</keyword>
<dbReference type="InterPro" id="IPR029063">
    <property type="entry name" value="SAM-dependent_MTases_sf"/>
</dbReference>
<protein>
    <submittedName>
        <fullName evidence="2">Putative methyltransferase</fullName>
    </submittedName>
</protein>
<proteinExistence type="predicted"/>
<evidence type="ECO:0000259" key="1">
    <source>
        <dbReference type="Pfam" id="PF08241"/>
    </source>
</evidence>
<dbReference type="Proteomes" id="UP000069205">
    <property type="component" value="Chromosome"/>
</dbReference>
<dbReference type="OrthoDB" id="9760689at2"/>
<accession>A0A0K2GFP3</accession>
<sequence length="272" mass="30738">MTERSAPVADPHASHERFFDYYAAASQSKETAERFESIRDVALRLYRTANPAAPAVLDVADVGCGAGAQSIIWSRLGHRVHGVDINEPLLNLGRERAGREGLTIDFRVGTATALPWETGSMDICLVPELLEHVAEWRPCVTEVARVLRRGGLLFLSTTNRLCPKQQEFSLPFYSWYPGRLKRYCERLAVTTHPQFVNYAKYPAVNWFSFYQLRDELKGLGFHSMDRFDVIDTSKRTPILKGLVSCVRQFPLLRWLGHVATPSLLLFAVKSGR</sequence>
<feature type="domain" description="Methyltransferase type 11" evidence="1">
    <location>
        <begin position="61"/>
        <end position="155"/>
    </location>
</feature>